<dbReference type="GO" id="GO:0046872">
    <property type="term" value="F:metal ion binding"/>
    <property type="evidence" value="ECO:0007669"/>
    <property type="project" value="UniProtKB-KW"/>
</dbReference>
<dbReference type="GO" id="GO:0005737">
    <property type="term" value="C:cytoplasm"/>
    <property type="evidence" value="ECO:0007669"/>
    <property type="project" value="UniProtKB-SubCell"/>
</dbReference>
<dbReference type="InterPro" id="IPR029044">
    <property type="entry name" value="Nucleotide-diphossugar_trans"/>
</dbReference>
<dbReference type="Pfam" id="PF12804">
    <property type="entry name" value="NTP_transf_3"/>
    <property type="match status" value="1"/>
</dbReference>
<evidence type="ECO:0000256" key="1">
    <source>
        <dbReference type="ARBA" id="ARBA00022490"/>
    </source>
</evidence>
<keyword evidence="3 8" id="KW-0479">Metal-binding</keyword>
<organism evidence="10 11">
    <name type="scientific">Agrobacterium fabrum</name>
    <dbReference type="NCBI Taxonomy" id="1176649"/>
    <lineage>
        <taxon>Bacteria</taxon>
        <taxon>Pseudomonadati</taxon>
        <taxon>Pseudomonadota</taxon>
        <taxon>Alphaproteobacteria</taxon>
        <taxon>Hyphomicrobiales</taxon>
        <taxon>Rhizobiaceae</taxon>
        <taxon>Rhizobium/Agrobacterium group</taxon>
        <taxon>Agrobacterium</taxon>
        <taxon>Agrobacterium tumefaciens complex</taxon>
    </lineage>
</organism>
<keyword evidence="1 8" id="KW-0963">Cytoplasm</keyword>
<dbReference type="RefSeq" id="WP_080808579.1">
    <property type="nucleotide sequence ID" value="NZ_CP116683.1"/>
</dbReference>
<evidence type="ECO:0000256" key="2">
    <source>
        <dbReference type="ARBA" id="ARBA00022679"/>
    </source>
</evidence>
<dbReference type="AlphaFoldDB" id="A0A7Z7FPN9"/>
<comment type="caution">
    <text evidence="10">The sequence shown here is derived from an EMBL/GenBank/DDBJ whole genome shotgun (WGS) entry which is preliminary data.</text>
</comment>
<accession>A0A7Z7FPN9</accession>
<evidence type="ECO:0000256" key="8">
    <source>
        <dbReference type="HAMAP-Rule" id="MF_00316"/>
    </source>
</evidence>
<dbReference type="HAMAP" id="MF_00316">
    <property type="entry name" value="MobA"/>
    <property type="match status" value="1"/>
</dbReference>
<feature type="binding site" evidence="8">
    <location>
        <position position="113"/>
    </location>
    <ligand>
        <name>GTP</name>
        <dbReference type="ChEBI" id="CHEBI:37565"/>
    </ligand>
</feature>
<comment type="subunit">
    <text evidence="8">Monomer.</text>
</comment>
<keyword evidence="6 8" id="KW-0342">GTP-binding</keyword>
<name>A0A7Z7FPN9_9HYPH</name>
<dbReference type="GO" id="GO:1902758">
    <property type="term" value="P:bis(molybdopterin guanine dinucleotide)molybdenum biosynthetic process"/>
    <property type="evidence" value="ECO:0007669"/>
    <property type="project" value="TreeGrafter"/>
</dbReference>
<dbReference type="GO" id="GO:0005525">
    <property type="term" value="F:GTP binding"/>
    <property type="evidence" value="ECO:0007669"/>
    <property type="project" value="UniProtKB-UniRule"/>
</dbReference>
<keyword evidence="5 8" id="KW-0460">Magnesium</keyword>
<evidence type="ECO:0000259" key="9">
    <source>
        <dbReference type="Pfam" id="PF12804"/>
    </source>
</evidence>
<feature type="binding site" evidence="8">
    <location>
        <position position="58"/>
    </location>
    <ligand>
        <name>GTP</name>
        <dbReference type="ChEBI" id="CHEBI:37565"/>
    </ligand>
</feature>
<comment type="domain">
    <text evidence="8">The N-terminal domain determines nucleotide recognition and specific binding, while the C-terminal domain determines the specific binding to the target protein.</text>
</comment>
<dbReference type="EMBL" id="FNEW01000001">
    <property type="protein sequence ID" value="SDJ29151.1"/>
    <property type="molecule type" value="Genomic_DNA"/>
</dbReference>
<feature type="domain" description="MobA-like NTP transferase" evidence="9">
    <location>
        <begin position="15"/>
        <end position="177"/>
    </location>
</feature>
<gene>
    <name evidence="8" type="primary">mobA</name>
    <name evidence="10" type="ORF">SAMN05428983_1015</name>
</gene>
<keyword evidence="7 8" id="KW-0501">Molybdenum cofactor biosynthesis</keyword>
<evidence type="ECO:0000313" key="11">
    <source>
        <dbReference type="Proteomes" id="UP000198917"/>
    </source>
</evidence>
<dbReference type="SUPFAM" id="SSF53448">
    <property type="entry name" value="Nucleotide-diphospho-sugar transferases"/>
    <property type="match status" value="1"/>
</dbReference>
<dbReference type="NCBIfam" id="TIGR02665">
    <property type="entry name" value="molyb_mobA"/>
    <property type="match status" value="1"/>
</dbReference>
<keyword evidence="10" id="KW-0548">Nucleotidyltransferase</keyword>
<evidence type="ECO:0000256" key="3">
    <source>
        <dbReference type="ARBA" id="ARBA00022723"/>
    </source>
</evidence>
<dbReference type="Gene3D" id="3.90.550.10">
    <property type="entry name" value="Spore Coat Polysaccharide Biosynthesis Protein SpsA, Chain A"/>
    <property type="match status" value="1"/>
</dbReference>
<dbReference type="EC" id="2.7.7.77" evidence="8"/>
<evidence type="ECO:0000256" key="7">
    <source>
        <dbReference type="ARBA" id="ARBA00023150"/>
    </source>
</evidence>
<dbReference type="InterPro" id="IPR013482">
    <property type="entry name" value="Molybde_CF_guanTrfase"/>
</dbReference>
<dbReference type="PANTHER" id="PTHR19136">
    <property type="entry name" value="MOLYBDENUM COFACTOR GUANYLYLTRANSFERASE"/>
    <property type="match status" value="1"/>
</dbReference>
<dbReference type="Proteomes" id="UP000198917">
    <property type="component" value="Unassembled WGS sequence"/>
</dbReference>
<comment type="catalytic activity">
    <reaction evidence="8">
        <text>Mo-molybdopterin + GTP + H(+) = Mo-molybdopterin guanine dinucleotide + diphosphate</text>
        <dbReference type="Rhea" id="RHEA:34243"/>
        <dbReference type="ChEBI" id="CHEBI:15378"/>
        <dbReference type="ChEBI" id="CHEBI:33019"/>
        <dbReference type="ChEBI" id="CHEBI:37565"/>
        <dbReference type="ChEBI" id="CHEBI:71302"/>
        <dbReference type="ChEBI" id="CHEBI:71310"/>
        <dbReference type="EC" id="2.7.7.77"/>
    </reaction>
</comment>
<dbReference type="InterPro" id="IPR025877">
    <property type="entry name" value="MobA-like_NTP_Trfase"/>
</dbReference>
<evidence type="ECO:0000256" key="6">
    <source>
        <dbReference type="ARBA" id="ARBA00023134"/>
    </source>
</evidence>
<dbReference type="CDD" id="cd02503">
    <property type="entry name" value="MobA"/>
    <property type="match status" value="1"/>
</dbReference>
<dbReference type="GO" id="GO:0061603">
    <property type="term" value="F:molybdenum cofactor guanylyltransferase activity"/>
    <property type="evidence" value="ECO:0007669"/>
    <property type="project" value="UniProtKB-EC"/>
</dbReference>
<evidence type="ECO:0000256" key="5">
    <source>
        <dbReference type="ARBA" id="ARBA00022842"/>
    </source>
</evidence>
<comment type="function">
    <text evidence="8">Transfers a GMP moiety from GTP to Mo-molybdopterin (Mo-MPT) cofactor (Moco or molybdenum cofactor) to form Mo-molybdopterin guanine dinucleotide (Mo-MGD) cofactor.</text>
</comment>
<keyword evidence="2 8" id="KW-0808">Transferase</keyword>
<comment type="subcellular location">
    <subcellularLocation>
        <location evidence="8">Cytoplasm</location>
    </subcellularLocation>
</comment>
<comment type="cofactor">
    <cofactor evidence="8">
        <name>Mg(2+)</name>
        <dbReference type="ChEBI" id="CHEBI:18420"/>
    </cofactor>
</comment>
<keyword evidence="4 8" id="KW-0547">Nucleotide-binding</keyword>
<evidence type="ECO:0000256" key="4">
    <source>
        <dbReference type="ARBA" id="ARBA00022741"/>
    </source>
</evidence>
<evidence type="ECO:0000313" key="10">
    <source>
        <dbReference type="EMBL" id="SDJ29151.1"/>
    </source>
</evidence>
<dbReference type="PANTHER" id="PTHR19136:SF81">
    <property type="entry name" value="MOLYBDENUM COFACTOR GUANYLYLTRANSFERASE"/>
    <property type="match status" value="1"/>
</dbReference>
<feature type="binding site" evidence="8">
    <location>
        <begin position="18"/>
        <end position="20"/>
    </location>
    <ligand>
        <name>GTP</name>
        <dbReference type="ChEBI" id="CHEBI:37565"/>
    </ligand>
</feature>
<sequence length="218" mass="23339">MIAPPRKTPGLVPPGLILAGGLSRRMGSNKAMVTLGGAPLLSHVIRRITPQVSDVTINAAITDKGSWAEGFGLPLLPDTLNGHAGPLAGVLAGMRHFRDRETAGSHFLTAPADSPFFPDDLVARLCEHLADDAIIIAASSGQLHPVFALWPVALADDLEDWLKNDANRRIRAFLARHVTIGVAFPPLETARGSLDPFFNINTPDELALARSHLENMET</sequence>
<protein>
    <recommendedName>
        <fullName evidence="8">Molybdenum cofactor guanylyltransferase</fullName>
        <shortName evidence="8">MoCo guanylyltransferase</shortName>
        <ecNumber evidence="8">2.7.7.77</ecNumber>
    </recommendedName>
    <alternativeName>
        <fullName evidence="8">GTP:molybdopterin guanylyltransferase</fullName>
    </alternativeName>
    <alternativeName>
        <fullName evidence="8">Mo-MPT guanylyltransferase</fullName>
    </alternativeName>
    <alternativeName>
        <fullName evidence="8">Molybdopterin guanylyltransferase</fullName>
    </alternativeName>
    <alternativeName>
        <fullName evidence="8">Molybdopterin-guanine dinucleotide synthase</fullName>
        <shortName evidence="8">MGD synthase</shortName>
    </alternativeName>
</protein>
<proteinExistence type="inferred from homology"/>
<feature type="binding site" evidence="8">
    <location>
        <position position="30"/>
    </location>
    <ligand>
        <name>GTP</name>
        <dbReference type="ChEBI" id="CHEBI:37565"/>
    </ligand>
</feature>
<feature type="binding site" evidence="8">
    <location>
        <position position="113"/>
    </location>
    <ligand>
        <name>Mg(2+)</name>
        <dbReference type="ChEBI" id="CHEBI:18420"/>
    </ligand>
</feature>
<feature type="binding site" evidence="8">
    <location>
        <position position="78"/>
    </location>
    <ligand>
        <name>GTP</name>
        <dbReference type="ChEBI" id="CHEBI:37565"/>
    </ligand>
</feature>
<comment type="similarity">
    <text evidence="8">Belongs to the MobA family.</text>
</comment>
<reference evidence="10 11" key="1">
    <citation type="submission" date="2016-10" db="EMBL/GenBank/DDBJ databases">
        <authorList>
            <person name="Varghese N."/>
            <person name="Submissions S."/>
        </authorList>
    </citation>
    <scope>NUCLEOTIDE SEQUENCE [LARGE SCALE GENOMIC DNA]</scope>
    <source>
        <strain evidence="10 11">PDC82</strain>
    </source>
</reference>